<dbReference type="RefSeq" id="WP_120749550.1">
    <property type="nucleotide sequence ID" value="NZ_RBAH01000018.1"/>
</dbReference>
<dbReference type="Proteomes" id="UP000282311">
    <property type="component" value="Unassembled WGS sequence"/>
</dbReference>
<dbReference type="EMBL" id="RBAH01000018">
    <property type="protein sequence ID" value="RKN78883.1"/>
    <property type="molecule type" value="Genomic_DNA"/>
</dbReference>
<sequence>MDEWIEELERITEQIRIGIHTVSQDELELFIERREDIVDKIRQSELTDIIKNKYRERITILLESDELIRNRIADIQSENQQGIAKINQAKMQKSVYDAEYAIGGFMFDKKK</sequence>
<dbReference type="OrthoDB" id="2665869at2"/>
<proteinExistence type="predicted"/>
<evidence type="ECO:0000313" key="1">
    <source>
        <dbReference type="EMBL" id="RKN78883.1"/>
    </source>
</evidence>
<accession>A0A3B0BZ19</accession>
<keyword evidence="2" id="KW-1185">Reference proteome</keyword>
<comment type="caution">
    <text evidence="1">The sequence shown here is derived from an EMBL/GenBank/DDBJ whole genome shotgun (WGS) entry which is preliminary data.</text>
</comment>
<evidence type="ECO:0000313" key="2">
    <source>
        <dbReference type="Proteomes" id="UP000282311"/>
    </source>
</evidence>
<gene>
    <name evidence="1" type="ORF">D7M11_22700</name>
</gene>
<protein>
    <recommendedName>
        <fullName evidence="3">Flagellar protein FliT</fullName>
    </recommendedName>
</protein>
<dbReference type="AlphaFoldDB" id="A0A3B0BZ19"/>
<organism evidence="1 2">
    <name type="scientific">Paenibacillus ginsengarvi</name>
    <dbReference type="NCBI Taxonomy" id="400777"/>
    <lineage>
        <taxon>Bacteria</taxon>
        <taxon>Bacillati</taxon>
        <taxon>Bacillota</taxon>
        <taxon>Bacilli</taxon>
        <taxon>Bacillales</taxon>
        <taxon>Paenibacillaceae</taxon>
        <taxon>Paenibacillus</taxon>
    </lineage>
</organism>
<name>A0A3B0BZ19_9BACL</name>
<reference evidence="1 2" key="1">
    <citation type="journal article" date="2007" name="Int. J. Syst. Evol. Microbiol.">
        <title>Paenibacillus ginsengarvi sp. nov., isolated from soil from ginseng cultivation.</title>
        <authorList>
            <person name="Yoon M.H."/>
            <person name="Ten L.N."/>
            <person name="Im W.T."/>
        </authorList>
    </citation>
    <scope>NUCLEOTIDE SEQUENCE [LARGE SCALE GENOMIC DNA]</scope>
    <source>
        <strain evidence="1 2">KCTC 13059</strain>
    </source>
</reference>
<evidence type="ECO:0008006" key="3">
    <source>
        <dbReference type="Google" id="ProtNLM"/>
    </source>
</evidence>